<gene>
    <name evidence="1" type="ORF">DHETER_LOCUS7490</name>
</gene>
<accession>A0ACA9MRW8</accession>
<comment type="caution">
    <text evidence="1">The sequence shown here is derived from an EMBL/GenBank/DDBJ whole genome shotgun (WGS) entry which is preliminary data.</text>
</comment>
<feature type="non-terminal residue" evidence="1">
    <location>
        <position position="1"/>
    </location>
</feature>
<protein>
    <submittedName>
        <fullName evidence="1">9527_t:CDS:1</fullName>
    </submittedName>
</protein>
<feature type="non-terminal residue" evidence="1">
    <location>
        <position position="149"/>
    </location>
</feature>
<organism evidence="1 2">
    <name type="scientific">Dentiscutata heterogama</name>
    <dbReference type="NCBI Taxonomy" id="1316150"/>
    <lineage>
        <taxon>Eukaryota</taxon>
        <taxon>Fungi</taxon>
        <taxon>Fungi incertae sedis</taxon>
        <taxon>Mucoromycota</taxon>
        <taxon>Glomeromycotina</taxon>
        <taxon>Glomeromycetes</taxon>
        <taxon>Diversisporales</taxon>
        <taxon>Gigasporaceae</taxon>
        <taxon>Dentiscutata</taxon>
    </lineage>
</organism>
<proteinExistence type="predicted"/>
<keyword evidence="2" id="KW-1185">Reference proteome</keyword>
<reference evidence="1" key="1">
    <citation type="submission" date="2021-06" db="EMBL/GenBank/DDBJ databases">
        <authorList>
            <person name="Kallberg Y."/>
            <person name="Tangrot J."/>
            <person name="Rosling A."/>
        </authorList>
    </citation>
    <scope>NUCLEOTIDE SEQUENCE</scope>
    <source>
        <strain evidence="1">IL203A</strain>
    </source>
</reference>
<dbReference type="Proteomes" id="UP000789702">
    <property type="component" value="Unassembled WGS sequence"/>
</dbReference>
<evidence type="ECO:0000313" key="2">
    <source>
        <dbReference type="Proteomes" id="UP000789702"/>
    </source>
</evidence>
<evidence type="ECO:0000313" key="1">
    <source>
        <dbReference type="EMBL" id="CAG8607308.1"/>
    </source>
</evidence>
<sequence>MSYVGQEEQSSTITITGMYSQLAINTALGLGTLIVFGILRPRNGIVYAPKQRYSPEKKQPPKLETGLFSWIKPVITVPESQLIEKIGLDAVMYLRFISLCRNLFLWLFFMGICILVPLNVYGTLQDSDNKFPTSDNPLQFLSISYLISV</sequence>
<dbReference type="EMBL" id="CAJVPU010010620">
    <property type="protein sequence ID" value="CAG8607308.1"/>
    <property type="molecule type" value="Genomic_DNA"/>
</dbReference>
<name>A0ACA9MRW8_9GLOM</name>